<feature type="region of interest" description="Disordered" evidence="1">
    <location>
        <begin position="162"/>
        <end position="192"/>
    </location>
</feature>
<feature type="transmembrane region" description="Helical" evidence="2">
    <location>
        <begin position="126"/>
        <end position="143"/>
    </location>
</feature>
<dbReference type="ExpressionAtlas" id="U3GUN3">
    <property type="expression patterns" value="baseline"/>
</dbReference>
<dbReference type="VEuPathDB" id="VectorBase:FBgn0260644"/>
<dbReference type="PANTHER" id="PTHR36694:SF11">
    <property type="entry name" value="LP21121P-RELATED"/>
    <property type="match status" value="1"/>
</dbReference>
<dbReference type="PANTHER" id="PTHR36694">
    <property type="entry name" value="PASIFLORA 1, ISOFORM A-RELATED"/>
    <property type="match status" value="1"/>
</dbReference>
<dbReference type="Bgee" id="FBgn0260644">
    <property type="expression patterns" value="Expressed in early-mid elongation-stage spermatid (Drosophila) in testis and 16 other cell types or tissues"/>
</dbReference>
<gene>
    <name evidence="3" type="primary">CG42536-RA</name>
</gene>
<evidence type="ECO:0000256" key="2">
    <source>
        <dbReference type="SAM" id="Phobius"/>
    </source>
</evidence>
<feature type="transmembrane region" description="Helical" evidence="2">
    <location>
        <begin position="86"/>
        <end position="106"/>
    </location>
</feature>
<organism evidence="3">
    <name type="scientific">Drosophila melanogaster</name>
    <name type="common">Fruit fly</name>
    <dbReference type="NCBI Taxonomy" id="7227"/>
    <lineage>
        <taxon>Eukaryota</taxon>
        <taxon>Metazoa</taxon>
        <taxon>Ecdysozoa</taxon>
        <taxon>Arthropoda</taxon>
        <taxon>Hexapoda</taxon>
        <taxon>Insecta</taxon>
        <taxon>Pterygota</taxon>
        <taxon>Neoptera</taxon>
        <taxon>Endopterygota</taxon>
        <taxon>Diptera</taxon>
        <taxon>Brachycera</taxon>
        <taxon>Muscomorpha</taxon>
        <taxon>Ephydroidea</taxon>
        <taxon>Drosophilidae</taxon>
        <taxon>Drosophila</taxon>
        <taxon>Sophophora</taxon>
    </lineage>
</organism>
<keyword evidence="2" id="KW-0472">Membrane</keyword>
<proteinExistence type="evidence at transcript level"/>
<keyword evidence="2" id="KW-0812">Transmembrane</keyword>
<feature type="compositionally biased region" description="Polar residues" evidence="1">
    <location>
        <begin position="174"/>
        <end position="192"/>
    </location>
</feature>
<feature type="compositionally biased region" description="Basic and acidic residues" evidence="1">
    <location>
        <begin position="162"/>
        <end position="173"/>
    </location>
</feature>
<feature type="non-terminal residue" evidence="3">
    <location>
        <position position="1"/>
    </location>
</feature>
<keyword evidence="2" id="KW-1133">Transmembrane helix</keyword>
<evidence type="ECO:0000313" key="3">
    <source>
        <dbReference type="EMBL" id="AGU12787.1"/>
    </source>
</evidence>
<protein>
    <submittedName>
        <fullName evidence="3">FI24215p1</fullName>
    </submittedName>
</protein>
<sequence>SNKFISYKMSIESGELKLPTDNLLRTCFVIGAFELVRSLYFSFSSVSLMVLHTNWYTIMAFLSTIAWIATVGGLFVGLLTSRPTLLVFWLLFTAFATATDIIYLIWNVTSSPIFDAEHLKRWTISYLGIFYEVTCLYLVFRYFRRLYSYVLLEGDNYDTTTKDRKTEDYRDNETQTQSPSSKYRTSGRSSKG</sequence>
<dbReference type="EMBL" id="BT150226">
    <property type="protein sequence ID" value="AGU12787.1"/>
    <property type="molecule type" value="mRNA"/>
</dbReference>
<accession>U3GUN3</accession>
<dbReference type="AlphaFoldDB" id="U3GUN3"/>
<reference evidence="3" key="1">
    <citation type="submission" date="2013-08" db="EMBL/GenBank/DDBJ databases">
        <authorList>
            <person name="Carlson J."/>
            <person name="Booth B."/>
            <person name="Frise E."/>
            <person name="Park S."/>
            <person name="Wan K."/>
            <person name="Yu C."/>
            <person name="Celniker S."/>
        </authorList>
    </citation>
    <scope>NUCLEOTIDE SEQUENCE</scope>
</reference>
<evidence type="ECO:0000256" key="1">
    <source>
        <dbReference type="SAM" id="MobiDB-lite"/>
    </source>
</evidence>
<dbReference type="Pfam" id="PF15860">
    <property type="entry name" value="DUF4728"/>
    <property type="match status" value="1"/>
</dbReference>
<dbReference type="HOGENOM" id="CLU_1469702_0_0_1"/>
<dbReference type="OrthoDB" id="7867885at2759"/>
<name>U3GUN3_DROME</name>
<dbReference type="InterPro" id="IPR031720">
    <property type="entry name" value="DUF4728"/>
</dbReference>
<feature type="transmembrane region" description="Helical" evidence="2">
    <location>
        <begin position="55"/>
        <end position="79"/>
    </location>
</feature>